<name>A0ABM1MZV9_NICVS</name>
<dbReference type="Gene3D" id="3.90.226.10">
    <property type="entry name" value="2-enoyl-CoA Hydratase, Chain A, domain 1"/>
    <property type="match status" value="1"/>
</dbReference>
<dbReference type="InterPro" id="IPR029045">
    <property type="entry name" value="ClpP/crotonase-like_dom_sf"/>
</dbReference>
<keyword evidence="4" id="KW-1185">Reference proteome</keyword>
<accession>A0ABM1MZV9</accession>
<dbReference type="Proteomes" id="UP000695000">
    <property type="component" value="Unplaced"/>
</dbReference>
<gene>
    <name evidence="5" type="primary">LOC108565261</name>
</gene>
<keyword evidence="3" id="KW-0413">Isomerase</keyword>
<dbReference type="CDD" id="cd06558">
    <property type="entry name" value="crotonase-like"/>
    <property type="match status" value="1"/>
</dbReference>
<dbReference type="SUPFAM" id="SSF52096">
    <property type="entry name" value="ClpP/crotonase"/>
    <property type="match status" value="1"/>
</dbReference>
<protein>
    <submittedName>
        <fullName evidence="5">Enoyl-CoA delta isomerase 2, mitochondrial-like</fullName>
    </submittedName>
</protein>
<comment type="subcellular location">
    <subcellularLocation>
        <location evidence="1">Peroxisome</location>
    </subcellularLocation>
</comment>
<proteinExistence type="predicted"/>
<dbReference type="Pfam" id="PF00378">
    <property type="entry name" value="ECH_1"/>
    <property type="match status" value="1"/>
</dbReference>
<dbReference type="RefSeq" id="XP_017780109.1">
    <property type="nucleotide sequence ID" value="XM_017924620.1"/>
</dbReference>
<sequence>MNCITVSLKSGVRTLQFNNPKKKNVFNVETFRKIAEILTKDVSNDDVSGTILTGTGDYFTSGSDLSLALNHMNNVEGAIGESLSAYKEMTETMIRYPKLLAALVNGPAIGIGATMCGLCDLVYATENATFTTPFVKLGISIEACASVLFPKIMGSAKANEMLLLGRTFTAKEALQANLVCRVIPQADIESFKEDLHKKIGELNVAGFINNKKLMKESTQQELLETFLRENIYIEKSLKSESFMKSMLEFAKRKKNA</sequence>
<evidence type="ECO:0000256" key="1">
    <source>
        <dbReference type="ARBA" id="ARBA00004275"/>
    </source>
</evidence>
<organism evidence="4 5">
    <name type="scientific">Nicrophorus vespilloides</name>
    <name type="common">Boreal carrion beetle</name>
    <dbReference type="NCBI Taxonomy" id="110193"/>
    <lineage>
        <taxon>Eukaryota</taxon>
        <taxon>Metazoa</taxon>
        <taxon>Ecdysozoa</taxon>
        <taxon>Arthropoda</taxon>
        <taxon>Hexapoda</taxon>
        <taxon>Insecta</taxon>
        <taxon>Pterygota</taxon>
        <taxon>Neoptera</taxon>
        <taxon>Endopterygota</taxon>
        <taxon>Coleoptera</taxon>
        <taxon>Polyphaga</taxon>
        <taxon>Staphyliniformia</taxon>
        <taxon>Silphidae</taxon>
        <taxon>Nicrophorinae</taxon>
        <taxon>Nicrophorus</taxon>
    </lineage>
</organism>
<evidence type="ECO:0000256" key="2">
    <source>
        <dbReference type="ARBA" id="ARBA00023140"/>
    </source>
</evidence>
<dbReference type="PANTHER" id="PTHR43684">
    <property type="match status" value="1"/>
</dbReference>
<reference evidence="5" key="1">
    <citation type="submission" date="2025-08" db="UniProtKB">
        <authorList>
            <consortium name="RefSeq"/>
        </authorList>
    </citation>
    <scope>IDENTIFICATION</scope>
    <source>
        <tissue evidence="5">Whole Larva</tissue>
    </source>
</reference>
<evidence type="ECO:0000313" key="4">
    <source>
        <dbReference type="Proteomes" id="UP000695000"/>
    </source>
</evidence>
<dbReference type="InterPro" id="IPR051053">
    <property type="entry name" value="ECH/Chromodomain_protein"/>
</dbReference>
<dbReference type="InterPro" id="IPR001753">
    <property type="entry name" value="Enoyl-CoA_hydra/iso"/>
</dbReference>
<evidence type="ECO:0000313" key="5">
    <source>
        <dbReference type="RefSeq" id="XP_017780109.1"/>
    </source>
</evidence>
<dbReference type="PANTHER" id="PTHR43684:SF1">
    <property type="entry name" value="ENOYL-COA DELTA ISOMERASE 2"/>
    <property type="match status" value="1"/>
</dbReference>
<evidence type="ECO:0000256" key="3">
    <source>
        <dbReference type="ARBA" id="ARBA00023235"/>
    </source>
</evidence>
<keyword evidence="2" id="KW-0576">Peroxisome</keyword>
<dbReference type="GeneID" id="108565261"/>